<evidence type="ECO:0000256" key="1">
    <source>
        <dbReference type="SAM" id="Phobius"/>
    </source>
</evidence>
<sequence length="193" mass="18975">MDTRTRLGIGVAAVAVAVLAIGLGTYAAFTDTEDGPGGQVSSGTLDLTVGSNADKVLFNQANIAPGFSTTVTVDVRNAGSVPGTVTGSLTATGSDVTCTEPEAEAEKVAANACAAGGNLQDEMTVQVVSGPGVGTAGAAVPLRTFVQSPLPSGPLGAGATGTYTLTFALPPSADNKVQGDRITVGSTFTLNQS</sequence>
<keyword evidence="1" id="KW-0812">Transmembrane</keyword>
<dbReference type="NCBIfam" id="TIGR04088">
    <property type="entry name" value="cognate_SipW"/>
    <property type="match status" value="1"/>
</dbReference>
<evidence type="ECO:0000313" key="2">
    <source>
        <dbReference type="EMBL" id="NYF99767.1"/>
    </source>
</evidence>
<dbReference type="InterPro" id="IPR023833">
    <property type="entry name" value="Signal_pept_SipW-depend-type"/>
</dbReference>
<accession>A0A852VRZ2</accession>
<dbReference type="EMBL" id="PHUJ01000003">
    <property type="protein sequence ID" value="PKB29225.1"/>
    <property type="molecule type" value="Genomic_DNA"/>
</dbReference>
<keyword evidence="1" id="KW-0472">Membrane</keyword>
<keyword evidence="5" id="KW-1185">Reference proteome</keyword>
<dbReference type="AlphaFoldDB" id="A0A852VRZ2"/>
<gene>
    <name evidence="3" type="ORF">ATL51_0854</name>
    <name evidence="2" type="ORF">HDA37_000053</name>
</gene>
<proteinExistence type="predicted"/>
<evidence type="ECO:0000313" key="3">
    <source>
        <dbReference type="EMBL" id="PKB29225.1"/>
    </source>
</evidence>
<keyword evidence="1" id="KW-1133">Transmembrane helix</keyword>
<dbReference type="Pfam" id="PF12389">
    <property type="entry name" value="Peptidase_M73"/>
    <property type="match status" value="1"/>
</dbReference>
<dbReference type="Proteomes" id="UP000549695">
    <property type="component" value="Unassembled WGS sequence"/>
</dbReference>
<feature type="transmembrane region" description="Helical" evidence="1">
    <location>
        <begin position="7"/>
        <end position="29"/>
    </location>
</feature>
<name>A0A852VRZ2_PSEA5</name>
<dbReference type="GeneID" id="98049899"/>
<protein>
    <submittedName>
        <fullName evidence="2">Ribosomally synthesized peptide with SipW-like signal peptide</fullName>
    </submittedName>
</protein>
<comment type="caution">
    <text evidence="2">The sequence shown here is derived from an EMBL/GenBank/DDBJ whole genome shotgun (WGS) entry which is preliminary data.</text>
</comment>
<dbReference type="Proteomes" id="UP000232453">
    <property type="component" value="Unassembled WGS sequence"/>
</dbReference>
<organism evidence="2 5">
    <name type="scientific">Pseudonocardia alni</name>
    <name type="common">Amycolata alni</name>
    <dbReference type="NCBI Taxonomy" id="33907"/>
    <lineage>
        <taxon>Bacteria</taxon>
        <taxon>Bacillati</taxon>
        <taxon>Actinomycetota</taxon>
        <taxon>Actinomycetes</taxon>
        <taxon>Pseudonocardiales</taxon>
        <taxon>Pseudonocardiaceae</taxon>
        <taxon>Pseudonocardia</taxon>
    </lineage>
</organism>
<dbReference type="EMBL" id="JACCCZ010000001">
    <property type="protein sequence ID" value="NYF99767.1"/>
    <property type="molecule type" value="Genomic_DNA"/>
</dbReference>
<dbReference type="RefSeq" id="WP_100877721.1">
    <property type="nucleotide sequence ID" value="NZ_BAAAJZ010000011.1"/>
</dbReference>
<evidence type="ECO:0000313" key="5">
    <source>
        <dbReference type="Proteomes" id="UP000549695"/>
    </source>
</evidence>
<evidence type="ECO:0000313" key="4">
    <source>
        <dbReference type="Proteomes" id="UP000232453"/>
    </source>
</evidence>
<dbReference type="InterPro" id="IPR022121">
    <property type="entry name" value="Peptidase_M73_camelysin"/>
</dbReference>
<reference evidence="2 5" key="1">
    <citation type="submission" date="2020-07" db="EMBL/GenBank/DDBJ databases">
        <title>Sequencing the genomes of 1000 actinobacteria strains.</title>
        <authorList>
            <person name="Klenk H.-P."/>
        </authorList>
    </citation>
    <scope>NUCLEOTIDE SEQUENCE [LARGE SCALE GENOMIC DNA]</scope>
    <source>
        <strain evidence="3 4">DSM 44104</strain>
        <strain evidence="2 5">DSM 44749</strain>
    </source>
</reference>
<accession>A0AA44ULA4</accession>